<protein>
    <recommendedName>
        <fullName evidence="4">Pyridine nucleotide-disulfide oxidoreductase</fullName>
    </recommendedName>
</protein>
<evidence type="ECO:0000313" key="2">
    <source>
        <dbReference type="EMBL" id="ETX03406.1"/>
    </source>
</evidence>
<accession>W4M0A8</accession>
<dbReference type="PRINTS" id="PR00411">
    <property type="entry name" value="PNDRDTASEI"/>
</dbReference>
<evidence type="ECO:0000313" key="3">
    <source>
        <dbReference type="Proteomes" id="UP000019141"/>
    </source>
</evidence>
<keyword evidence="1" id="KW-0560">Oxidoreductase</keyword>
<dbReference type="Proteomes" id="UP000019141">
    <property type="component" value="Unassembled WGS sequence"/>
</dbReference>
<dbReference type="PANTHER" id="PTHR43539:SF23">
    <property type="entry name" value="FAD-DEPENDENT OXIDOREDUCTASE DOMAIN-CONTAINING PROTEIN 2"/>
    <property type="match status" value="1"/>
</dbReference>
<evidence type="ECO:0000256" key="1">
    <source>
        <dbReference type="ARBA" id="ARBA00023002"/>
    </source>
</evidence>
<dbReference type="Pfam" id="PF13738">
    <property type="entry name" value="Pyr_redox_3"/>
    <property type="match status" value="1"/>
</dbReference>
<gene>
    <name evidence="2" type="ORF">ETSY1_00150</name>
</gene>
<dbReference type="PRINTS" id="PR00368">
    <property type="entry name" value="FADPNR"/>
</dbReference>
<reference evidence="2 3" key="1">
    <citation type="journal article" date="2014" name="Nature">
        <title>An environmental bacterial taxon with a large and distinct metabolic repertoire.</title>
        <authorList>
            <person name="Wilson M.C."/>
            <person name="Mori T."/>
            <person name="Ruckert C."/>
            <person name="Uria A.R."/>
            <person name="Helf M.J."/>
            <person name="Takada K."/>
            <person name="Gernert C."/>
            <person name="Steffens U.A."/>
            <person name="Heycke N."/>
            <person name="Schmitt S."/>
            <person name="Rinke C."/>
            <person name="Helfrich E.J."/>
            <person name="Brachmann A.O."/>
            <person name="Gurgui C."/>
            <person name="Wakimoto T."/>
            <person name="Kracht M."/>
            <person name="Crusemann M."/>
            <person name="Hentschel U."/>
            <person name="Abe I."/>
            <person name="Matsunaga S."/>
            <person name="Kalinowski J."/>
            <person name="Takeyama H."/>
            <person name="Piel J."/>
        </authorList>
    </citation>
    <scope>NUCLEOTIDE SEQUENCE [LARGE SCALE GENOMIC DNA]</scope>
    <source>
        <strain evidence="3">TSY1</strain>
    </source>
</reference>
<proteinExistence type="predicted"/>
<dbReference type="GO" id="GO:0036503">
    <property type="term" value="P:ERAD pathway"/>
    <property type="evidence" value="ECO:0007669"/>
    <property type="project" value="TreeGrafter"/>
</dbReference>
<keyword evidence="3" id="KW-1185">Reference proteome</keyword>
<dbReference type="EMBL" id="AZHW01000051">
    <property type="protein sequence ID" value="ETX03406.1"/>
    <property type="molecule type" value="Genomic_DNA"/>
</dbReference>
<dbReference type="GO" id="GO:0050660">
    <property type="term" value="F:flavin adenine dinucleotide binding"/>
    <property type="evidence" value="ECO:0007669"/>
    <property type="project" value="TreeGrafter"/>
</dbReference>
<dbReference type="PATRIC" id="fig|1429438.4.peg.223"/>
<dbReference type="InterPro" id="IPR036188">
    <property type="entry name" value="FAD/NAD-bd_sf"/>
</dbReference>
<name>W4M0A8_ENTF1</name>
<dbReference type="SUPFAM" id="SSF51905">
    <property type="entry name" value="FAD/NAD(P)-binding domain"/>
    <property type="match status" value="1"/>
</dbReference>
<organism evidence="2 3">
    <name type="scientific">Entotheonella factor</name>
    <dbReference type="NCBI Taxonomy" id="1429438"/>
    <lineage>
        <taxon>Bacteria</taxon>
        <taxon>Pseudomonadati</taxon>
        <taxon>Nitrospinota/Tectimicrobiota group</taxon>
        <taxon>Candidatus Tectimicrobiota</taxon>
        <taxon>Candidatus Entotheonellia</taxon>
        <taxon>Candidatus Entotheonellales</taxon>
        <taxon>Candidatus Entotheonellaceae</taxon>
        <taxon>Candidatus Entotheonella</taxon>
    </lineage>
</organism>
<sequence length="514" mass="59642">MEHFTYMIIGAGPAGLQMGYYLQQHGTSYVIFEQADQAGRFFTTYPRHRKLLSINKIYTGYSDSDSRLRYDWNSLISDDENLVFRNYSEQYFPDSHDLQRYLADYAQACDLPIRYNTNVTHIAKPGDHFVVTTSTDQAYTCERLIVATGLFTPMIPDIYGLELCETYENCSIDPKDFVDQKVMIVGKGNSAFETADALLEVTRKVQICGPRFVELAWKSHYVGDLRAVNNNFLDTYQLKGQNNILDAEFRGVVEQPERGDLLAEIYSHARQRSDFFYCDRVILCTGFRFDTSLFDTNCHPQLVYKDKLPALTSEWESVNIKDLYFIGTLMQSRDFRKTMSGFIHGFRHNIEAFDHMLRSKYEGESWRGMHRLPMEASALANMVLERISTSPGMLLQPGFLCDVLVVPEEEPACYYKDMPLDYVRDHAYGQQQHYYTITLEYGEDAGEHDPFAMPRGVGVEEDVYIHPIIRRYDGDTLVDRFYLSDDLDNDWRQDHHAQALQDFFERQLNSLPRL</sequence>
<dbReference type="GO" id="GO:0004497">
    <property type="term" value="F:monooxygenase activity"/>
    <property type="evidence" value="ECO:0007669"/>
    <property type="project" value="TreeGrafter"/>
</dbReference>
<comment type="caution">
    <text evidence="2">The sequence shown here is derived from an EMBL/GenBank/DDBJ whole genome shotgun (WGS) entry which is preliminary data.</text>
</comment>
<dbReference type="Gene3D" id="3.50.50.60">
    <property type="entry name" value="FAD/NAD(P)-binding domain"/>
    <property type="match status" value="2"/>
</dbReference>
<dbReference type="InterPro" id="IPR050982">
    <property type="entry name" value="Auxin_biosynth/cation_transpt"/>
</dbReference>
<dbReference type="AlphaFoldDB" id="W4M0A8"/>
<evidence type="ECO:0008006" key="4">
    <source>
        <dbReference type="Google" id="ProtNLM"/>
    </source>
</evidence>
<dbReference type="PANTHER" id="PTHR43539">
    <property type="entry name" value="FLAVIN-BINDING MONOOXYGENASE-LIKE PROTEIN (AFU_ORTHOLOGUE AFUA_4G09220)"/>
    <property type="match status" value="1"/>
</dbReference>
<dbReference type="HOGENOM" id="CLU_014290_1_0_7"/>